<feature type="region of interest" description="Disordered" evidence="1">
    <location>
        <begin position="1"/>
        <end position="21"/>
    </location>
</feature>
<proteinExistence type="predicted"/>
<dbReference type="EMBL" id="JAVHUY010000009">
    <property type="protein sequence ID" value="MDQ7905099.1"/>
    <property type="molecule type" value="Genomic_DNA"/>
</dbReference>
<gene>
    <name evidence="4" type="ORF">RB614_11260</name>
</gene>
<sequence>MTALTHERPEGTVPPAAPGGRPLGPRITAAVVVLAGAGLLVRAIRDAAQSGVTVDGPRLAPLIVTGGWVVLAAAYTIQTWAGKYTEAERVERAPRASWLVPAGLLAALVGYALVLEYTVVGYVPATAAFFVAAARLLGDRPVRAVILRDVVVALGLSFAIYLAFTRFLDIQLPAGVLPL</sequence>
<keyword evidence="2" id="KW-1133">Transmembrane helix</keyword>
<keyword evidence="5" id="KW-1185">Reference proteome</keyword>
<feature type="transmembrane region" description="Helical" evidence="2">
    <location>
        <begin position="59"/>
        <end position="77"/>
    </location>
</feature>
<feature type="domain" description="DUF1468" evidence="3">
    <location>
        <begin position="29"/>
        <end position="173"/>
    </location>
</feature>
<feature type="transmembrane region" description="Helical" evidence="2">
    <location>
        <begin position="120"/>
        <end position="138"/>
    </location>
</feature>
<protein>
    <submittedName>
        <fullName evidence="4">Tripartite tricarboxylate transporter TctB family protein</fullName>
    </submittedName>
</protein>
<name>A0ABU0ZDH7_9ACTN</name>
<feature type="compositionally biased region" description="Basic and acidic residues" evidence="1">
    <location>
        <begin position="1"/>
        <end position="10"/>
    </location>
</feature>
<dbReference type="InterPro" id="IPR009936">
    <property type="entry name" value="DUF1468"/>
</dbReference>
<feature type="transmembrane region" description="Helical" evidence="2">
    <location>
        <begin position="145"/>
        <end position="164"/>
    </location>
</feature>
<keyword evidence="2" id="KW-0812">Transmembrane</keyword>
<comment type="caution">
    <text evidence="4">The sequence shown here is derived from an EMBL/GenBank/DDBJ whole genome shotgun (WGS) entry which is preliminary data.</text>
</comment>
<feature type="transmembrane region" description="Helical" evidence="2">
    <location>
        <begin position="98"/>
        <end position="114"/>
    </location>
</feature>
<dbReference type="RefSeq" id="WP_308712373.1">
    <property type="nucleotide sequence ID" value="NZ_JAVHUY010000009.1"/>
</dbReference>
<reference evidence="4 5" key="1">
    <citation type="submission" date="2023-08" db="EMBL/GenBank/DDBJ databases">
        <title>Phytohabitans sansha sp. nov., isolated from marine sediment.</title>
        <authorList>
            <person name="Zhao Y."/>
            <person name="Yi K."/>
        </authorList>
    </citation>
    <scope>NUCLEOTIDE SEQUENCE [LARGE SCALE GENOMIC DNA]</scope>
    <source>
        <strain evidence="4 5">ZYX-F-186</strain>
    </source>
</reference>
<evidence type="ECO:0000313" key="5">
    <source>
        <dbReference type="Proteomes" id="UP001230908"/>
    </source>
</evidence>
<accession>A0ABU0ZDH7</accession>
<organism evidence="4 5">
    <name type="scientific">Phytohabitans maris</name>
    <dbReference type="NCBI Taxonomy" id="3071409"/>
    <lineage>
        <taxon>Bacteria</taxon>
        <taxon>Bacillati</taxon>
        <taxon>Actinomycetota</taxon>
        <taxon>Actinomycetes</taxon>
        <taxon>Micromonosporales</taxon>
        <taxon>Micromonosporaceae</taxon>
    </lineage>
</organism>
<evidence type="ECO:0000256" key="2">
    <source>
        <dbReference type="SAM" id="Phobius"/>
    </source>
</evidence>
<dbReference type="Proteomes" id="UP001230908">
    <property type="component" value="Unassembled WGS sequence"/>
</dbReference>
<keyword evidence="2" id="KW-0472">Membrane</keyword>
<feature type="transmembrane region" description="Helical" evidence="2">
    <location>
        <begin position="27"/>
        <end position="44"/>
    </location>
</feature>
<evidence type="ECO:0000256" key="1">
    <source>
        <dbReference type="SAM" id="MobiDB-lite"/>
    </source>
</evidence>
<evidence type="ECO:0000313" key="4">
    <source>
        <dbReference type="EMBL" id="MDQ7905099.1"/>
    </source>
</evidence>
<dbReference type="Pfam" id="PF07331">
    <property type="entry name" value="TctB"/>
    <property type="match status" value="1"/>
</dbReference>
<evidence type="ECO:0000259" key="3">
    <source>
        <dbReference type="Pfam" id="PF07331"/>
    </source>
</evidence>